<gene>
    <name evidence="2" type="ORF">DM826_08370</name>
</gene>
<keyword evidence="1" id="KW-1133">Transmembrane helix</keyword>
<dbReference type="InterPro" id="IPR058379">
    <property type="entry name" value="DUF8066"/>
</dbReference>
<sequence length="75" mass="7968">MSDWSPPTLSRGQLAGLIVGLLAVAAYSLVIAQQLLLVIFPAAAVVVVYLAWRFVVAVEAIADALQRLAAHKPDE</sequence>
<protein>
    <submittedName>
        <fullName evidence="2">Uncharacterized protein</fullName>
    </submittedName>
</protein>
<accession>A0A3A6PT63</accession>
<proteinExistence type="predicted"/>
<evidence type="ECO:0000256" key="1">
    <source>
        <dbReference type="SAM" id="Phobius"/>
    </source>
</evidence>
<keyword evidence="3" id="KW-1185">Reference proteome</keyword>
<keyword evidence="1" id="KW-0472">Membrane</keyword>
<feature type="transmembrane region" description="Helical" evidence="1">
    <location>
        <begin position="12"/>
        <end position="32"/>
    </location>
</feature>
<comment type="caution">
    <text evidence="2">The sequence shown here is derived from an EMBL/GenBank/DDBJ whole genome shotgun (WGS) entry which is preliminary data.</text>
</comment>
<keyword evidence="1" id="KW-0812">Transmembrane</keyword>
<name>A0A3A6PT63_9EURY</name>
<organism evidence="2 3">
    <name type="scientific">Halonotius aquaticus</name>
    <dbReference type="NCBI Taxonomy" id="2216978"/>
    <lineage>
        <taxon>Archaea</taxon>
        <taxon>Methanobacteriati</taxon>
        <taxon>Methanobacteriota</taxon>
        <taxon>Stenosarchaea group</taxon>
        <taxon>Halobacteria</taxon>
        <taxon>Halobacteriales</taxon>
        <taxon>Haloferacaceae</taxon>
        <taxon>Halonotius</taxon>
    </lineage>
</organism>
<dbReference type="EMBL" id="QKNY01000013">
    <property type="protein sequence ID" value="RJX42701.1"/>
    <property type="molecule type" value="Genomic_DNA"/>
</dbReference>
<evidence type="ECO:0000313" key="3">
    <source>
        <dbReference type="Proteomes" id="UP000276588"/>
    </source>
</evidence>
<evidence type="ECO:0000313" key="2">
    <source>
        <dbReference type="EMBL" id="RJX42701.1"/>
    </source>
</evidence>
<reference evidence="2 3" key="1">
    <citation type="submission" date="2018-06" db="EMBL/GenBank/DDBJ databases">
        <title>Halonotius sp. F13-13 a new haloarchaeeon isolated from a solar saltern from Isla Cristina, Huelva, Spain.</title>
        <authorList>
            <person name="Duran-Viseras A."/>
            <person name="Sanchez-Porro C."/>
            <person name="Ventosa A."/>
        </authorList>
    </citation>
    <scope>NUCLEOTIDE SEQUENCE [LARGE SCALE GENOMIC DNA]</scope>
    <source>
        <strain evidence="2 3">F13-13</strain>
    </source>
</reference>
<dbReference type="AlphaFoldDB" id="A0A3A6PT63"/>
<dbReference type="OrthoDB" id="270662at2157"/>
<feature type="transmembrane region" description="Helical" evidence="1">
    <location>
        <begin position="38"/>
        <end position="62"/>
    </location>
</feature>
<dbReference type="Proteomes" id="UP000276588">
    <property type="component" value="Unassembled WGS sequence"/>
</dbReference>
<dbReference type="Pfam" id="PF26262">
    <property type="entry name" value="DUF8066"/>
    <property type="match status" value="1"/>
</dbReference>
<dbReference type="RefSeq" id="WP_120102952.1">
    <property type="nucleotide sequence ID" value="NZ_QKNY01000013.1"/>
</dbReference>